<keyword evidence="3" id="KW-1185">Reference proteome</keyword>
<gene>
    <name evidence="2" type="ORF">AAEO56_06775</name>
</gene>
<evidence type="ECO:0000259" key="1">
    <source>
        <dbReference type="Pfam" id="PF13648"/>
    </source>
</evidence>
<comment type="caution">
    <text evidence="2">The sequence shown here is derived from an EMBL/GenBank/DDBJ whole genome shotgun (WGS) entry which is preliminary data.</text>
</comment>
<reference evidence="2 3" key="1">
    <citation type="submission" date="2024-04" db="EMBL/GenBank/DDBJ databases">
        <title>Flavobacterium sp. DGU11 16S ribosomal RNA gene Genome sequencing and assembly.</title>
        <authorList>
            <person name="Park S."/>
        </authorList>
    </citation>
    <scope>NUCLEOTIDE SEQUENCE [LARGE SCALE GENOMIC DNA]</scope>
    <source>
        <strain evidence="2 3">DGU11</strain>
    </source>
</reference>
<dbReference type="EMBL" id="JBBYHR010000003">
    <property type="protein sequence ID" value="MEL1243962.1"/>
    <property type="molecule type" value="Genomic_DNA"/>
</dbReference>
<dbReference type="RefSeq" id="WP_341696274.1">
    <property type="nucleotide sequence ID" value="NZ_JBBYHR010000003.1"/>
</dbReference>
<name>A0ABU9HUY8_9FLAO</name>
<dbReference type="PROSITE" id="PS51257">
    <property type="entry name" value="PROKAR_LIPOPROTEIN"/>
    <property type="match status" value="1"/>
</dbReference>
<accession>A0ABU9HUY8</accession>
<feature type="domain" description="Lipocalin-like" evidence="1">
    <location>
        <begin position="28"/>
        <end position="119"/>
    </location>
</feature>
<sequence>MMKQIVLLLVFLSAISCGKVTDDSLKKLTGYWEIEKVIMPDGSTKDYGVNPTIDYFELKGKEGIRKKVMPQFDGTYLTNDVSEKISITEKEGKTFIVYATEFAKWQEEIVTLDDDELVLKNDHKMEYHYKKPEPFTVK</sequence>
<dbReference type="InterPro" id="IPR024311">
    <property type="entry name" value="Lipocalin-like"/>
</dbReference>
<dbReference type="Pfam" id="PF13648">
    <property type="entry name" value="Lipocalin_4"/>
    <property type="match status" value="1"/>
</dbReference>
<protein>
    <submittedName>
        <fullName evidence="2">Lipocalin family protein</fullName>
    </submittedName>
</protein>
<dbReference type="Proteomes" id="UP001464555">
    <property type="component" value="Unassembled WGS sequence"/>
</dbReference>
<organism evidence="2 3">
    <name type="scientific">Flavobacterium arundinis</name>
    <dbReference type="NCBI Taxonomy" id="3139143"/>
    <lineage>
        <taxon>Bacteria</taxon>
        <taxon>Pseudomonadati</taxon>
        <taxon>Bacteroidota</taxon>
        <taxon>Flavobacteriia</taxon>
        <taxon>Flavobacteriales</taxon>
        <taxon>Flavobacteriaceae</taxon>
        <taxon>Flavobacterium</taxon>
    </lineage>
</organism>
<evidence type="ECO:0000313" key="2">
    <source>
        <dbReference type="EMBL" id="MEL1243962.1"/>
    </source>
</evidence>
<proteinExistence type="predicted"/>
<evidence type="ECO:0000313" key="3">
    <source>
        <dbReference type="Proteomes" id="UP001464555"/>
    </source>
</evidence>